<gene>
    <name evidence="1" type="ORF">PCASD_11501</name>
</gene>
<dbReference type="Proteomes" id="UP000235392">
    <property type="component" value="Unassembled WGS sequence"/>
</dbReference>
<organism evidence="1 2">
    <name type="scientific">Puccinia coronata f. sp. avenae</name>
    <dbReference type="NCBI Taxonomy" id="200324"/>
    <lineage>
        <taxon>Eukaryota</taxon>
        <taxon>Fungi</taxon>
        <taxon>Dikarya</taxon>
        <taxon>Basidiomycota</taxon>
        <taxon>Pucciniomycotina</taxon>
        <taxon>Pucciniomycetes</taxon>
        <taxon>Pucciniales</taxon>
        <taxon>Pucciniaceae</taxon>
        <taxon>Puccinia</taxon>
    </lineage>
</organism>
<accession>A0A2N5V3D4</accession>
<evidence type="ECO:0000313" key="1">
    <source>
        <dbReference type="EMBL" id="PLW44515.1"/>
    </source>
</evidence>
<reference evidence="1 2" key="1">
    <citation type="submission" date="2017-11" db="EMBL/GenBank/DDBJ databases">
        <title>De novo assembly and phasing of dikaryotic genomes from two isolates of Puccinia coronata f. sp. avenae, the causal agent of oat crown rust.</title>
        <authorList>
            <person name="Miller M.E."/>
            <person name="Zhang Y."/>
            <person name="Omidvar V."/>
            <person name="Sperschneider J."/>
            <person name="Schwessinger B."/>
            <person name="Raley C."/>
            <person name="Palmer J.M."/>
            <person name="Garnica D."/>
            <person name="Upadhyaya N."/>
            <person name="Rathjen J."/>
            <person name="Taylor J.M."/>
            <person name="Park R.F."/>
            <person name="Dodds P.N."/>
            <person name="Hirsch C.D."/>
            <person name="Kianian S.F."/>
            <person name="Figueroa M."/>
        </authorList>
    </citation>
    <scope>NUCLEOTIDE SEQUENCE [LARGE SCALE GENOMIC DNA]</scope>
    <source>
        <strain evidence="1">12SD80</strain>
    </source>
</reference>
<sequence length="54" mass="6230">MHGYGDLCRWRSTPLPEQATWASQTAKHTANSALNLFKRPKLPLKLAPFWQVEH</sequence>
<comment type="caution">
    <text evidence="1">The sequence shown here is derived from an EMBL/GenBank/DDBJ whole genome shotgun (WGS) entry which is preliminary data.</text>
</comment>
<evidence type="ECO:0000313" key="2">
    <source>
        <dbReference type="Proteomes" id="UP000235392"/>
    </source>
</evidence>
<protein>
    <submittedName>
        <fullName evidence="1">Uncharacterized protein</fullName>
    </submittedName>
</protein>
<proteinExistence type="predicted"/>
<name>A0A2N5V3D4_9BASI</name>
<dbReference type="AlphaFoldDB" id="A0A2N5V3D4"/>
<dbReference type="EMBL" id="PGCI01000057">
    <property type="protein sequence ID" value="PLW44515.1"/>
    <property type="molecule type" value="Genomic_DNA"/>
</dbReference>